<keyword evidence="4" id="KW-1185">Reference proteome</keyword>
<keyword evidence="2" id="KW-0677">Repeat</keyword>
<evidence type="ECO:0000313" key="3">
    <source>
        <dbReference type="Ensembl" id="ENSHHUP00000021927.1"/>
    </source>
</evidence>
<dbReference type="GO" id="GO:0070052">
    <property type="term" value="F:collagen V binding"/>
    <property type="evidence" value="ECO:0007669"/>
    <property type="project" value="TreeGrafter"/>
</dbReference>
<keyword evidence="1" id="KW-0433">Leucine-rich repeat</keyword>
<reference evidence="3" key="2">
    <citation type="submission" date="2025-08" db="UniProtKB">
        <authorList>
            <consortium name="Ensembl"/>
        </authorList>
    </citation>
    <scope>IDENTIFICATION</scope>
</reference>
<dbReference type="SUPFAM" id="SSF52058">
    <property type="entry name" value="L domain-like"/>
    <property type="match status" value="1"/>
</dbReference>
<dbReference type="Proteomes" id="UP000314982">
    <property type="component" value="Unassembled WGS sequence"/>
</dbReference>
<dbReference type="Gene3D" id="3.80.10.10">
    <property type="entry name" value="Ribonuclease Inhibitor"/>
    <property type="match status" value="1"/>
</dbReference>
<dbReference type="Pfam" id="PF00560">
    <property type="entry name" value="LRR_1"/>
    <property type="match status" value="1"/>
</dbReference>
<dbReference type="InterPro" id="IPR003591">
    <property type="entry name" value="Leu-rich_rpt_typical-subtyp"/>
</dbReference>
<proteinExistence type="predicted"/>
<dbReference type="GO" id="GO:0010811">
    <property type="term" value="P:positive regulation of cell-substrate adhesion"/>
    <property type="evidence" value="ECO:0007669"/>
    <property type="project" value="TreeGrafter"/>
</dbReference>
<dbReference type="InterPro" id="IPR032675">
    <property type="entry name" value="LRR_dom_sf"/>
</dbReference>
<evidence type="ECO:0000313" key="4">
    <source>
        <dbReference type="Proteomes" id="UP000314982"/>
    </source>
</evidence>
<dbReference type="PROSITE" id="PS51450">
    <property type="entry name" value="LRR"/>
    <property type="match status" value="1"/>
</dbReference>
<dbReference type="SMART" id="SM00369">
    <property type="entry name" value="LRR_TYP"/>
    <property type="match status" value="3"/>
</dbReference>
<name>A0A4W5KYH2_9TELE</name>
<dbReference type="GO" id="GO:0030198">
    <property type="term" value="P:extracellular matrix organization"/>
    <property type="evidence" value="ECO:0007669"/>
    <property type="project" value="TreeGrafter"/>
</dbReference>
<evidence type="ECO:0000256" key="2">
    <source>
        <dbReference type="ARBA" id="ARBA00022737"/>
    </source>
</evidence>
<dbReference type="GO" id="GO:0008201">
    <property type="term" value="F:heparin binding"/>
    <property type="evidence" value="ECO:0007669"/>
    <property type="project" value="TreeGrafter"/>
</dbReference>
<organism evidence="3 4">
    <name type="scientific">Hucho hucho</name>
    <name type="common">huchen</name>
    <dbReference type="NCBI Taxonomy" id="62062"/>
    <lineage>
        <taxon>Eukaryota</taxon>
        <taxon>Metazoa</taxon>
        <taxon>Chordata</taxon>
        <taxon>Craniata</taxon>
        <taxon>Vertebrata</taxon>
        <taxon>Euteleostomi</taxon>
        <taxon>Actinopterygii</taxon>
        <taxon>Neopterygii</taxon>
        <taxon>Teleostei</taxon>
        <taxon>Protacanthopterygii</taxon>
        <taxon>Salmoniformes</taxon>
        <taxon>Salmonidae</taxon>
        <taxon>Salmoninae</taxon>
        <taxon>Hucho</taxon>
    </lineage>
</organism>
<dbReference type="InterPro" id="IPR001611">
    <property type="entry name" value="Leu-rich_rpt"/>
</dbReference>
<reference evidence="3" key="3">
    <citation type="submission" date="2025-09" db="UniProtKB">
        <authorList>
            <consortium name="Ensembl"/>
        </authorList>
    </citation>
    <scope>IDENTIFICATION</scope>
</reference>
<dbReference type="Pfam" id="PF13516">
    <property type="entry name" value="LRR_6"/>
    <property type="match status" value="1"/>
</dbReference>
<dbReference type="GO" id="GO:0031012">
    <property type="term" value="C:extracellular matrix"/>
    <property type="evidence" value="ECO:0007669"/>
    <property type="project" value="TreeGrafter"/>
</dbReference>
<evidence type="ECO:0000256" key="1">
    <source>
        <dbReference type="ARBA" id="ARBA00022614"/>
    </source>
</evidence>
<dbReference type="Ensembl" id="ENSHHUT00000022752.1">
    <property type="protein sequence ID" value="ENSHHUP00000021927.1"/>
    <property type="gene ID" value="ENSHHUG00000013734.1"/>
</dbReference>
<dbReference type="PANTHER" id="PTHR46544">
    <property type="entry name" value="EXTRACELLULAR MATRIX PROTEIN 2-RELATED"/>
    <property type="match status" value="1"/>
</dbReference>
<dbReference type="STRING" id="62062.ENSHHUP00000021927"/>
<sequence length="176" mass="20569">MFCQLSVFHIPLSKLYCVVGLFSRHKLIYIFFLPLFLSHSLPSSLRNLESIDLSYNRLYLVPSYLPRALVHLVLVGNQIERIPGIEYLYLSHNKLDGEGVEPESFFGTHTSMTELCLDHNQLITVPRGINQMSTLHFLHLNNNKIRYCTRCQRPKWHPLTYKVHYFRPGPYSLYSA</sequence>
<dbReference type="AlphaFoldDB" id="A0A4W5KYH2"/>
<dbReference type="GeneTree" id="ENSGT00940000159941"/>
<accession>A0A4W5KYH2</accession>
<reference evidence="4" key="1">
    <citation type="submission" date="2018-06" db="EMBL/GenBank/DDBJ databases">
        <title>Genome assembly of Danube salmon.</title>
        <authorList>
            <person name="Macqueen D.J."/>
            <person name="Gundappa M.K."/>
        </authorList>
    </citation>
    <scope>NUCLEOTIDE SEQUENCE [LARGE SCALE GENOMIC DNA]</scope>
</reference>
<protein>
    <submittedName>
        <fullName evidence="3">Uncharacterized protein</fullName>
    </submittedName>
</protein>
<dbReference type="InterPro" id="IPR043184">
    <property type="entry name" value="ECM2"/>
</dbReference>
<dbReference type="PANTHER" id="PTHR46544:SF1">
    <property type="entry name" value="EXTRACELLULAR MATRIX PROTEIN 2"/>
    <property type="match status" value="1"/>
</dbReference>